<reference evidence="1 2" key="1">
    <citation type="submission" date="2018-08" db="EMBL/GenBank/DDBJ databases">
        <title>Aeromicrobium sp. M2KJ-4, whole genome shotgun sequence.</title>
        <authorList>
            <person name="Tuo L."/>
        </authorList>
    </citation>
    <scope>NUCLEOTIDE SEQUENCE [LARGE SCALE GENOMIC DNA]</scope>
    <source>
        <strain evidence="1 2">M2KJ-4</strain>
    </source>
</reference>
<protein>
    <submittedName>
        <fullName evidence="1">Uncharacterized protein</fullName>
    </submittedName>
</protein>
<dbReference type="EMBL" id="QUBR01000001">
    <property type="protein sequence ID" value="REK72153.1"/>
    <property type="molecule type" value="Genomic_DNA"/>
</dbReference>
<organism evidence="1 2">
    <name type="scientific">Aeromicrobium endophyticum</name>
    <dbReference type="NCBI Taxonomy" id="2292704"/>
    <lineage>
        <taxon>Bacteria</taxon>
        <taxon>Bacillati</taxon>
        <taxon>Actinomycetota</taxon>
        <taxon>Actinomycetes</taxon>
        <taxon>Propionibacteriales</taxon>
        <taxon>Nocardioidaceae</taxon>
        <taxon>Aeromicrobium</taxon>
    </lineage>
</organism>
<name>A0A371P867_9ACTN</name>
<gene>
    <name evidence="1" type="ORF">DX116_00415</name>
</gene>
<sequence length="162" mass="17297">MFDDLEGQADELEREERDALVDELRDGTWAETGWRQLLGGRVALEILGGARVEGEVTLANDHVVQISAERGDHVVSADAVLVVHASGRRSDDPGRVAASLGWGHVFRALRDAGEDVVVRLVDGSSREGTVAAVGGDFVRLATPSGRAQDVVWTAIVMVSGRT</sequence>
<evidence type="ECO:0000313" key="1">
    <source>
        <dbReference type="EMBL" id="REK72153.1"/>
    </source>
</evidence>
<proteinExistence type="predicted"/>
<comment type="caution">
    <text evidence="1">The sequence shown here is derived from an EMBL/GenBank/DDBJ whole genome shotgun (WGS) entry which is preliminary data.</text>
</comment>
<dbReference type="AlphaFoldDB" id="A0A371P867"/>
<accession>A0A371P867</accession>
<keyword evidence="2" id="KW-1185">Reference proteome</keyword>
<dbReference type="Proteomes" id="UP000265581">
    <property type="component" value="Unassembled WGS sequence"/>
</dbReference>
<evidence type="ECO:0000313" key="2">
    <source>
        <dbReference type="Proteomes" id="UP000265581"/>
    </source>
</evidence>